<keyword evidence="2" id="KW-0614">Plasmid</keyword>
<dbReference type="AlphaFoldDB" id="A0A1X1LL95"/>
<feature type="transmembrane region" description="Helical" evidence="1">
    <location>
        <begin position="137"/>
        <end position="159"/>
    </location>
</feature>
<protein>
    <submittedName>
        <fullName evidence="2">Colicin N immunity protein</fullName>
    </submittedName>
</protein>
<keyword evidence="1" id="KW-0472">Membrane</keyword>
<organism evidence="2 3">
    <name type="scientific">Escherichia coli</name>
    <dbReference type="NCBI Taxonomy" id="562"/>
    <lineage>
        <taxon>Bacteria</taxon>
        <taxon>Pseudomonadati</taxon>
        <taxon>Pseudomonadota</taxon>
        <taxon>Gammaproteobacteria</taxon>
        <taxon>Enterobacterales</taxon>
        <taxon>Enterobacteriaceae</taxon>
        <taxon>Escherichia</taxon>
    </lineage>
</organism>
<dbReference type="InterPro" id="IPR005557">
    <property type="entry name" value="Colicin_im"/>
</dbReference>
<proteinExistence type="predicted"/>
<keyword evidence="1" id="KW-1133">Transmembrane helix</keyword>
<dbReference type="EMBL" id="CP057910">
    <property type="protein sequence ID" value="QMO44076.1"/>
    <property type="molecule type" value="Genomic_DNA"/>
</dbReference>
<keyword evidence="1" id="KW-0812">Transmembrane</keyword>
<dbReference type="GO" id="GO:0030153">
    <property type="term" value="P:bacteriocin immunity"/>
    <property type="evidence" value="ECO:0007669"/>
    <property type="project" value="InterPro"/>
</dbReference>
<reference evidence="2 3" key="1">
    <citation type="submission" date="2020-06" db="EMBL/GenBank/DDBJ databases">
        <title>REHAB project genomes.</title>
        <authorList>
            <person name="Shaw L.P."/>
        </authorList>
    </citation>
    <scope>NUCLEOTIDE SEQUENCE [LARGE SCALE GENOMIC DNA]</scope>
    <source>
        <strain evidence="2 3">RHB10-C12</strain>
        <plasmid evidence="3">prhb10-c12_5</plasmid>
    </source>
</reference>
<dbReference type="RefSeq" id="WP_047649571.1">
    <property type="nucleotide sequence ID" value="NZ_BFGE01000055.1"/>
</dbReference>
<name>A0A1X1LL95_ECOLX</name>
<sequence>MDIKDRNKISKKISFSLLLLLSPFALIFFSYNNAPIPLLEKIIAYLSLPGFHSLNNPPLSEAFNLYVHTAPLAAISLFIFTHKELELKPKSSPLRALKILTPFTILYISMIYCFLLTDTELTLSSKTFVLMSKNDLFLSFFYITLYIGIYIFTYLYFWFLIGTYKLFTRGGILP</sequence>
<geneLocation type="plasmid" evidence="3">
    <name>prhb10-c12_5</name>
</geneLocation>
<feature type="transmembrane region" description="Helical" evidence="1">
    <location>
        <begin position="100"/>
        <end position="117"/>
    </location>
</feature>
<feature type="transmembrane region" description="Helical" evidence="1">
    <location>
        <begin position="63"/>
        <end position="80"/>
    </location>
</feature>
<gene>
    <name evidence="2" type="primary">cni</name>
    <name evidence="2" type="ORF">HVW43_27690</name>
</gene>
<dbReference type="Pfam" id="PF03857">
    <property type="entry name" value="Colicin_im"/>
    <property type="match status" value="1"/>
</dbReference>
<evidence type="ECO:0000313" key="3">
    <source>
        <dbReference type="Proteomes" id="UP000514754"/>
    </source>
</evidence>
<dbReference type="GO" id="GO:0015643">
    <property type="term" value="F:toxic substance binding"/>
    <property type="evidence" value="ECO:0007669"/>
    <property type="project" value="InterPro"/>
</dbReference>
<dbReference type="Proteomes" id="UP000514754">
    <property type="component" value="Plasmid pRHB10-C12_5"/>
</dbReference>
<accession>A0A1X1LL95</accession>
<evidence type="ECO:0000256" key="1">
    <source>
        <dbReference type="SAM" id="Phobius"/>
    </source>
</evidence>
<evidence type="ECO:0000313" key="2">
    <source>
        <dbReference type="EMBL" id="QMO44076.1"/>
    </source>
</evidence>
<feature type="transmembrane region" description="Helical" evidence="1">
    <location>
        <begin position="12"/>
        <end position="31"/>
    </location>
</feature>